<dbReference type="CDD" id="cd00761">
    <property type="entry name" value="Glyco_tranf_GTA_type"/>
    <property type="match status" value="1"/>
</dbReference>
<evidence type="ECO:0000313" key="2">
    <source>
        <dbReference type="EMBL" id="TBN18524.1"/>
    </source>
</evidence>
<dbReference type="AlphaFoldDB" id="A0A4Q9FR92"/>
<keyword evidence="2" id="KW-0808">Transferase</keyword>
<keyword evidence="3" id="KW-1185">Reference proteome</keyword>
<protein>
    <submittedName>
        <fullName evidence="2">Glycosyltransferase</fullName>
    </submittedName>
</protein>
<dbReference type="SUPFAM" id="SSF53448">
    <property type="entry name" value="Nucleotide-diphospho-sugar transferases"/>
    <property type="match status" value="1"/>
</dbReference>
<gene>
    <name evidence="2" type="ORF">EYD46_00200</name>
</gene>
<accession>A0A4Q9FR92</accession>
<evidence type="ECO:0000313" key="3">
    <source>
        <dbReference type="Proteomes" id="UP000292372"/>
    </source>
</evidence>
<comment type="caution">
    <text evidence="2">The sequence shown here is derived from an EMBL/GenBank/DDBJ whole genome shotgun (WGS) entry which is preliminary data.</text>
</comment>
<dbReference type="InterPro" id="IPR001173">
    <property type="entry name" value="Glyco_trans_2-like"/>
</dbReference>
<dbReference type="OrthoDB" id="1493960at2"/>
<dbReference type="PANTHER" id="PTHR43685">
    <property type="entry name" value="GLYCOSYLTRANSFERASE"/>
    <property type="match status" value="1"/>
</dbReference>
<dbReference type="PANTHER" id="PTHR43685:SF2">
    <property type="entry name" value="GLYCOSYLTRANSFERASE 2-LIKE DOMAIN-CONTAINING PROTEIN"/>
    <property type="match status" value="1"/>
</dbReference>
<dbReference type="Pfam" id="PF00535">
    <property type="entry name" value="Glycos_transf_2"/>
    <property type="match status" value="1"/>
</dbReference>
<dbReference type="EMBL" id="SIRS01000001">
    <property type="protein sequence ID" value="TBN18524.1"/>
    <property type="molecule type" value="Genomic_DNA"/>
</dbReference>
<sequence>MTESFALIICTYMRPSALQKLLFSVRDQTLYPDEILIIDGSINSETEKIFQTNTHKNLNYYKVEQQHRGLTRQRNYGINKVGSNISIICFLDDDVVLDKDYFKTLLSTFKLKPGALGVGGYIANASNWKESDAKCHSKKFYFDNWMRDEPVRFRLRKKIGLAPDTPPGFLPTFAHGRSIGFLPPSGKIYEVEQLMGGVSSYRKEIFNTFQFSTYFEGYGLYEDTDFSIRVSKQGKLYVNTNAQLNHYHEPLGRPNHFKYGKMVLRNGWYVWRVKHPQPKLLALLKWNATAWLLILIRLSNCFTMKNNGAFYESLGRIVGWCSLVFTKPKVD</sequence>
<dbReference type="InterPro" id="IPR050834">
    <property type="entry name" value="Glycosyltransf_2"/>
</dbReference>
<proteinExistence type="predicted"/>
<name>A0A4Q9FR92_9FLAO</name>
<dbReference type="Gene3D" id="3.90.550.10">
    <property type="entry name" value="Spore Coat Polysaccharide Biosynthesis Protein SpsA, Chain A"/>
    <property type="match status" value="1"/>
</dbReference>
<feature type="domain" description="Glycosyltransferase 2-like" evidence="1">
    <location>
        <begin position="7"/>
        <end position="135"/>
    </location>
</feature>
<evidence type="ECO:0000259" key="1">
    <source>
        <dbReference type="Pfam" id="PF00535"/>
    </source>
</evidence>
<organism evidence="2 3">
    <name type="scientific">Hyunsoonleella pacifica</name>
    <dbReference type="NCBI Taxonomy" id="1080224"/>
    <lineage>
        <taxon>Bacteria</taxon>
        <taxon>Pseudomonadati</taxon>
        <taxon>Bacteroidota</taxon>
        <taxon>Flavobacteriia</taxon>
        <taxon>Flavobacteriales</taxon>
        <taxon>Flavobacteriaceae</taxon>
    </lineage>
</organism>
<dbReference type="InterPro" id="IPR029044">
    <property type="entry name" value="Nucleotide-diphossugar_trans"/>
</dbReference>
<reference evidence="2 3" key="1">
    <citation type="journal article" date="2015" name="Int. J. Syst. Evol. Microbiol.">
        <title>Hyunsoonleella pacifica sp. nov., isolated from seawater of South Pacific Gyre.</title>
        <authorList>
            <person name="Gao X."/>
            <person name="Zhang Z."/>
            <person name="Dai X."/>
            <person name="Zhang X.H."/>
        </authorList>
    </citation>
    <scope>NUCLEOTIDE SEQUENCE [LARGE SCALE GENOMIC DNA]</scope>
    <source>
        <strain evidence="2 3">SW033</strain>
    </source>
</reference>
<dbReference type="RefSeq" id="WP_130935042.1">
    <property type="nucleotide sequence ID" value="NZ_BMEE01000001.1"/>
</dbReference>
<dbReference type="GO" id="GO:0016740">
    <property type="term" value="F:transferase activity"/>
    <property type="evidence" value="ECO:0007669"/>
    <property type="project" value="UniProtKB-KW"/>
</dbReference>
<dbReference type="Proteomes" id="UP000292372">
    <property type="component" value="Unassembled WGS sequence"/>
</dbReference>